<dbReference type="GO" id="GO:0050830">
    <property type="term" value="P:defense response to Gram-positive bacterium"/>
    <property type="evidence" value="ECO:0007669"/>
    <property type="project" value="TreeGrafter"/>
</dbReference>
<dbReference type="PRINTS" id="PR00135">
    <property type="entry name" value="LYZLACT"/>
</dbReference>
<keyword evidence="8" id="KW-0732">Signal</keyword>
<evidence type="ECO:0000256" key="4">
    <source>
        <dbReference type="ARBA" id="ARBA00022638"/>
    </source>
</evidence>
<evidence type="ECO:0000256" key="2">
    <source>
        <dbReference type="ARBA" id="ARBA00012732"/>
    </source>
</evidence>
<reference evidence="10" key="1">
    <citation type="submission" date="2018-12" db="EMBL/GenBank/DDBJ databases">
        <authorList>
            <person name="Yazar S."/>
        </authorList>
    </citation>
    <scope>NUCLEOTIDE SEQUENCE [LARGE SCALE GENOMIC DNA]</scope>
</reference>
<dbReference type="Pfam" id="PF00062">
    <property type="entry name" value="Lys"/>
    <property type="match status" value="1"/>
</dbReference>
<dbReference type="GO" id="GO:0050829">
    <property type="term" value="P:defense response to Gram-negative bacterium"/>
    <property type="evidence" value="ECO:0007669"/>
    <property type="project" value="TreeGrafter"/>
</dbReference>
<evidence type="ECO:0000256" key="3">
    <source>
        <dbReference type="ARBA" id="ARBA00022529"/>
    </source>
</evidence>
<comment type="catalytic activity">
    <reaction evidence="1">
        <text>Hydrolysis of (1-&gt;4)-beta-linkages between N-acetylmuramic acid and N-acetyl-D-glucosamine residues in a peptidoglycan and between N-acetyl-D-glucosamine residues in chitodextrins.</text>
        <dbReference type="EC" id="3.2.1.17"/>
    </reaction>
</comment>
<dbReference type="GO" id="GO:0031640">
    <property type="term" value="P:killing of cells of another organism"/>
    <property type="evidence" value="ECO:0007669"/>
    <property type="project" value="UniProtKB-KW"/>
</dbReference>
<dbReference type="InterPro" id="IPR023346">
    <property type="entry name" value="Lysozyme-like_dom_sf"/>
</dbReference>
<dbReference type="SMART" id="SM00263">
    <property type="entry name" value="LYZ1"/>
    <property type="match status" value="1"/>
</dbReference>
<dbReference type="PANTHER" id="PTHR11407">
    <property type="entry name" value="LYSOZYME C"/>
    <property type="match status" value="1"/>
</dbReference>
<evidence type="ECO:0000256" key="5">
    <source>
        <dbReference type="ARBA" id="ARBA00022801"/>
    </source>
</evidence>
<evidence type="ECO:0000313" key="9">
    <source>
        <dbReference type="Ensembl" id="ENSVURP00010020004.1"/>
    </source>
</evidence>
<dbReference type="PANTHER" id="PTHR11407:SF28">
    <property type="entry name" value="LYSOZYME C"/>
    <property type="match status" value="1"/>
</dbReference>
<evidence type="ECO:0000313" key="10">
    <source>
        <dbReference type="Proteomes" id="UP000314987"/>
    </source>
</evidence>
<dbReference type="Ensembl" id="ENSVURT00010022779.1">
    <property type="protein sequence ID" value="ENSVURP00010020004.1"/>
    <property type="gene ID" value="ENSVURG00010015303.1"/>
</dbReference>
<dbReference type="GeneTree" id="ENSGT00940000153832"/>
<evidence type="ECO:0000256" key="7">
    <source>
        <dbReference type="RuleBase" id="RU004440"/>
    </source>
</evidence>
<accession>A0A4X2L5D5</accession>
<keyword evidence="3" id="KW-0929">Antimicrobial</keyword>
<dbReference type="InterPro" id="IPR001916">
    <property type="entry name" value="Glyco_hydro_22"/>
</dbReference>
<feature type="signal peptide" evidence="8">
    <location>
        <begin position="1"/>
        <end position="18"/>
    </location>
</feature>
<dbReference type="GO" id="GO:0003796">
    <property type="term" value="F:lysozyme activity"/>
    <property type="evidence" value="ECO:0007669"/>
    <property type="project" value="UniProtKB-EC"/>
</dbReference>
<keyword evidence="10" id="KW-1185">Reference proteome</keyword>
<comment type="similarity">
    <text evidence="7">Belongs to the glycosyl hydrolase 22 family.</text>
</comment>
<dbReference type="SUPFAM" id="SSF53955">
    <property type="entry name" value="Lysozyme-like"/>
    <property type="match status" value="1"/>
</dbReference>
<dbReference type="STRING" id="29139.ENSVURP00010020004"/>
<dbReference type="PROSITE" id="PS51348">
    <property type="entry name" value="GLYCOSYL_HYDROL_F22_2"/>
    <property type="match status" value="1"/>
</dbReference>
<evidence type="ECO:0000256" key="6">
    <source>
        <dbReference type="ARBA" id="ARBA00023295"/>
    </source>
</evidence>
<dbReference type="OMA" id="KKMERCE"/>
<dbReference type="Proteomes" id="UP000314987">
    <property type="component" value="Unassembled WGS sequence"/>
</dbReference>
<dbReference type="AlphaFoldDB" id="A0A4X2L5D5"/>
<evidence type="ECO:0000256" key="8">
    <source>
        <dbReference type="SAM" id="SignalP"/>
    </source>
</evidence>
<feature type="chain" id="PRO_5021245296" description="lysozyme" evidence="8">
    <location>
        <begin position="19"/>
        <end position="116"/>
    </location>
</feature>
<reference evidence="9" key="2">
    <citation type="submission" date="2025-08" db="UniProtKB">
        <authorList>
            <consortium name="Ensembl"/>
        </authorList>
    </citation>
    <scope>IDENTIFICATION</scope>
</reference>
<keyword evidence="5" id="KW-0378">Hydrolase</keyword>
<dbReference type="EC" id="3.2.1.17" evidence="2"/>
<keyword evidence="6" id="KW-0326">Glycosidase</keyword>
<keyword evidence="4" id="KW-0081">Bacteriolytic enzyme</keyword>
<name>A0A4X2L5D5_VOMUR</name>
<sequence>MKVVLLLGFIFLTMAVHGKKMERCEFVKRINELHLDTFHDIVLANSLNNLNTTATHYHPEDQSTNYGIFQINSRYWCDDGKTSNALNRCGVKCSDKSNLMALKNNDRAQKVSSYAY</sequence>
<proteinExistence type="inferred from homology"/>
<organism evidence="9 10">
    <name type="scientific">Vombatus ursinus</name>
    <name type="common">Common wombat</name>
    <dbReference type="NCBI Taxonomy" id="29139"/>
    <lineage>
        <taxon>Eukaryota</taxon>
        <taxon>Metazoa</taxon>
        <taxon>Chordata</taxon>
        <taxon>Craniata</taxon>
        <taxon>Vertebrata</taxon>
        <taxon>Euteleostomi</taxon>
        <taxon>Mammalia</taxon>
        <taxon>Metatheria</taxon>
        <taxon>Diprotodontia</taxon>
        <taxon>Vombatidae</taxon>
        <taxon>Vombatus</taxon>
    </lineage>
</organism>
<dbReference type="Gene3D" id="1.10.530.10">
    <property type="match status" value="1"/>
</dbReference>
<reference evidence="9" key="3">
    <citation type="submission" date="2025-09" db="UniProtKB">
        <authorList>
            <consortium name="Ensembl"/>
        </authorList>
    </citation>
    <scope>IDENTIFICATION</scope>
</reference>
<evidence type="ECO:0000256" key="1">
    <source>
        <dbReference type="ARBA" id="ARBA00000632"/>
    </source>
</evidence>
<protein>
    <recommendedName>
        <fullName evidence="2">lysozyme</fullName>
        <ecNumber evidence="2">3.2.1.17</ecNumber>
    </recommendedName>
</protein>